<evidence type="ECO:0000259" key="4">
    <source>
        <dbReference type="PROSITE" id="PS50977"/>
    </source>
</evidence>
<gene>
    <name evidence="5" type="ORF">GlitD10_1335</name>
</gene>
<dbReference type="InterPro" id="IPR041669">
    <property type="entry name" value="TetR_C_15"/>
</dbReference>
<dbReference type="SUPFAM" id="SSF46689">
    <property type="entry name" value="Homeodomain-like"/>
    <property type="match status" value="1"/>
</dbReference>
<feature type="domain" description="HTH tetR-type" evidence="4">
    <location>
        <begin position="21"/>
        <end position="81"/>
    </location>
</feature>
<evidence type="ECO:0000256" key="2">
    <source>
        <dbReference type="PROSITE-ProRule" id="PRU00335"/>
    </source>
</evidence>
<dbReference type="STRING" id="1188229.GlitD10_1335"/>
<dbReference type="AlphaFoldDB" id="A0A1J0ACL5"/>
<dbReference type="KEGG" id="glt:GlitD10_1335"/>
<evidence type="ECO:0000313" key="6">
    <source>
        <dbReference type="Proteomes" id="UP000180235"/>
    </source>
</evidence>
<evidence type="ECO:0000256" key="3">
    <source>
        <dbReference type="SAM" id="MobiDB-lite"/>
    </source>
</evidence>
<dbReference type="Proteomes" id="UP000180235">
    <property type="component" value="Chromosome"/>
</dbReference>
<sequence>MADRPATASGMRRQPRQARSQERVNRILDVAEELFAQQGYAATTTNGIAAQAQVPIGSLYQFFPDKTAILQALAERYGEMLHQQLTAIHEIQPVPTSLADYVEQLIDTTDRFFSENPSYYAIFMEVQGTIRELEAIDEATDAKLIRDLSQALARWSANLEPANDQVMAFVLVKAIGTLLWLSLGQKPAFRQQLVKETKRLALSYLQSYFPAGFGGDVWNP</sequence>
<dbReference type="PROSITE" id="PS50977">
    <property type="entry name" value="HTH_TETR_2"/>
    <property type="match status" value="1"/>
</dbReference>
<keyword evidence="6" id="KW-1185">Reference proteome</keyword>
<accession>A0A1J0ACL5</accession>
<dbReference type="GO" id="GO:0003700">
    <property type="term" value="F:DNA-binding transcription factor activity"/>
    <property type="evidence" value="ECO:0007669"/>
    <property type="project" value="TreeGrafter"/>
</dbReference>
<dbReference type="EMBL" id="CP017675">
    <property type="protein sequence ID" value="APB33656.1"/>
    <property type="molecule type" value="Genomic_DNA"/>
</dbReference>
<evidence type="ECO:0000256" key="1">
    <source>
        <dbReference type="ARBA" id="ARBA00023125"/>
    </source>
</evidence>
<dbReference type="PANTHER" id="PTHR30055:SF226">
    <property type="entry name" value="HTH-TYPE TRANSCRIPTIONAL REGULATOR PKSA"/>
    <property type="match status" value="1"/>
</dbReference>
<feature type="DNA-binding region" description="H-T-H motif" evidence="2">
    <location>
        <begin position="44"/>
        <end position="63"/>
    </location>
</feature>
<dbReference type="PRINTS" id="PR00455">
    <property type="entry name" value="HTHTETR"/>
</dbReference>
<dbReference type="Gene3D" id="1.10.357.10">
    <property type="entry name" value="Tetracycline Repressor, domain 2"/>
    <property type="match status" value="1"/>
</dbReference>
<proteinExistence type="predicted"/>
<dbReference type="InterPro" id="IPR001647">
    <property type="entry name" value="HTH_TetR"/>
</dbReference>
<dbReference type="Pfam" id="PF17918">
    <property type="entry name" value="TetR_C_15"/>
    <property type="match status" value="1"/>
</dbReference>
<dbReference type="OrthoDB" id="9783238at2"/>
<dbReference type="GO" id="GO:0000976">
    <property type="term" value="F:transcription cis-regulatory region binding"/>
    <property type="evidence" value="ECO:0007669"/>
    <property type="project" value="TreeGrafter"/>
</dbReference>
<protein>
    <submittedName>
        <fullName evidence="5">TetR family transcriptional regulator</fullName>
    </submittedName>
</protein>
<dbReference type="InterPro" id="IPR050109">
    <property type="entry name" value="HTH-type_TetR-like_transc_reg"/>
</dbReference>
<dbReference type="PANTHER" id="PTHR30055">
    <property type="entry name" value="HTH-TYPE TRANSCRIPTIONAL REGULATOR RUTR"/>
    <property type="match status" value="1"/>
</dbReference>
<dbReference type="RefSeq" id="WP_071454209.1">
    <property type="nucleotide sequence ID" value="NZ_CP017675.1"/>
</dbReference>
<dbReference type="Pfam" id="PF00440">
    <property type="entry name" value="TetR_N"/>
    <property type="match status" value="1"/>
</dbReference>
<reference evidence="5 6" key="1">
    <citation type="submission" date="2016-10" db="EMBL/GenBank/DDBJ databases">
        <title>Description of Gloeomargarita lithophora gen. nov., sp. nov., a thylakoid-bearing basal-branching cyanobacterium with intracellular carbonates, and proposal for Gloeomargaritales ord. nov.</title>
        <authorList>
            <person name="Moreira D."/>
            <person name="Tavera R."/>
            <person name="Benzerara K."/>
            <person name="Skouri-Panet F."/>
            <person name="Couradeau E."/>
            <person name="Gerard E."/>
            <person name="Loussert C."/>
            <person name="Novelo E."/>
            <person name="Zivanovic Y."/>
            <person name="Lopez-Garcia P."/>
        </authorList>
    </citation>
    <scope>NUCLEOTIDE SEQUENCE [LARGE SCALE GENOMIC DNA]</scope>
    <source>
        <strain evidence="5 6">D10</strain>
    </source>
</reference>
<dbReference type="InterPro" id="IPR009057">
    <property type="entry name" value="Homeodomain-like_sf"/>
</dbReference>
<evidence type="ECO:0000313" key="5">
    <source>
        <dbReference type="EMBL" id="APB33656.1"/>
    </source>
</evidence>
<name>A0A1J0ACL5_9CYAN</name>
<feature type="region of interest" description="Disordered" evidence="3">
    <location>
        <begin position="1"/>
        <end position="21"/>
    </location>
</feature>
<keyword evidence="1 2" id="KW-0238">DNA-binding</keyword>
<organism evidence="5 6">
    <name type="scientific">Gloeomargarita lithophora Alchichica-D10</name>
    <dbReference type="NCBI Taxonomy" id="1188229"/>
    <lineage>
        <taxon>Bacteria</taxon>
        <taxon>Bacillati</taxon>
        <taxon>Cyanobacteriota</taxon>
        <taxon>Cyanophyceae</taxon>
        <taxon>Gloeomargaritales</taxon>
        <taxon>Gloeomargaritaceae</taxon>
        <taxon>Gloeomargarita</taxon>
    </lineage>
</organism>